<evidence type="ECO:0000259" key="2">
    <source>
        <dbReference type="SMART" id="SM00382"/>
    </source>
</evidence>
<evidence type="ECO:0000256" key="1">
    <source>
        <dbReference type="SAM" id="Coils"/>
    </source>
</evidence>
<dbReference type="Proteomes" id="UP001596071">
    <property type="component" value="Unassembled WGS sequence"/>
</dbReference>
<dbReference type="Pfam" id="PF20030">
    <property type="entry name" value="bpMoxR"/>
    <property type="match status" value="1"/>
</dbReference>
<feature type="coiled-coil region" evidence="1">
    <location>
        <begin position="322"/>
        <end position="356"/>
    </location>
</feature>
<comment type="caution">
    <text evidence="3">The sequence shown here is derived from an EMBL/GenBank/DDBJ whole genome shotgun (WGS) entry which is preliminary data.</text>
</comment>
<keyword evidence="4" id="KW-1185">Reference proteome</keyword>
<sequence>MENNIAKLDEMIKALNAKFYEREAEIEALLIAVLARQHILIIGPSGTAKSALAISLAKMIQSTRYFQWLLTRFSTPEELFGPLSLKHLEQGVYKRNTATKMPEANIVFLDEIFKANSAILNSLLTIMNERIFYNDGNPIQVPLMTVIGASNEFPEEGEGLEALYDRFLFRFDVDYIKEDSNFISMMKNEGKQMQLPTMTLDDLTQFQLLTDRVVIRDDVYMALSTLRKELRDEGIQPSDRRFKQSLRLLQARALIRKRNAVAVEDMIILEHTLWETIDQKDTVSLIVRRHAQDTVIQALDSIRAEAKEIFSMIKQDTSVEAGMEANQKMNALERDLEELKKLHGNQEAEINALHVNVKSMQQEILNAILEPMYFIGQNEI</sequence>
<dbReference type="InterPro" id="IPR050513">
    <property type="entry name" value="RavA_ATPases"/>
</dbReference>
<gene>
    <name evidence="3" type="ORF">ACFPTP_03070</name>
</gene>
<dbReference type="SUPFAM" id="SSF52540">
    <property type="entry name" value="P-loop containing nucleoside triphosphate hydrolases"/>
    <property type="match status" value="1"/>
</dbReference>
<dbReference type="PANTHER" id="PTHR32204:SF0">
    <property type="entry name" value="ATPASE RAVA"/>
    <property type="match status" value="1"/>
</dbReference>
<evidence type="ECO:0000313" key="4">
    <source>
        <dbReference type="Proteomes" id="UP001596071"/>
    </source>
</evidence>
<dbReference type="PRINTS" id="PR00300">
    <property type="entry name" value="CLPPROTEASEA"/>
</dbReference>
<evidence type="ECO:0000313" key="3">
    <source>
        <dbReference type="EMBL" id="MFC5602227.1"/>
    </source>
</evidence>
<proteinExistence type="predicted"/>
<feature type="domain" description="AAA+ ATPase" evidence="2">
    <location>
        <begin position="35"/>
        <end position="177"/>
    </location>
</feature>
<organism evidence="3 4">
    <name type="scientific">Sporosarcina koreensis</name>
    <dbReference type="NCBI Taxonomy" id="334735"/>
    <lineage>
        <taxon>Bacteria</taxon>
        <taxon>Bacillati</taxon>
        <taxon>Bacillota</taxon>
        <taxon>Bacilli</taxon>
        <taxon>Bacillales</taxon>
        <taxon>Caryophanaceae</taxon>
        <taxon>Sporosarcina</taxon>
    </lineage>
</organism>
<dbReference type="CDD" id="cd00009">
    <property type="entry name" value="AAA"/>
    <property type="match status" value="1"/>
</dbReference>
<dbReference type="SMART" id="SM00382">
    <property type="entry name" value="AAA"/>
    <property type="match status" value="1"/>
</dbReference>
<dbReference type="EMBL" id="JBHSNP010000008">
    <property type="protein sequence ID" value="MFC5602227.1"/>
    <property type="molecule type" value="Genomic_DNA"/>
</dbReference>
<protein>
    <submittedName>
        <fullName evidence="3">AAA family ATPase</fullName>
    </submittedName>
</protein>
<name>A0ABW0TTY5_9BACL</name>
<dbReference type="Pfam" id="PF17868">
    <property type="entry name" value="AAA_lid_8"/>
    <property type="match status" value="1"/>
</dbReference>
<dbReference type="InterPro" id="IPR041538">
    <property type="entry name" value="RavA-like_AAA_lid"/>
</dbReference>
<dbReference type="InterPro" id="IPR001270">
    <property type="entry name" value="ClpA/B"/>
</dbReference>
<dbReference type="InterPro" id="IPR003593">
    <property type="entry name" value="AAA+_ATPase"/>
</dbReference>
<dbReference type="RefSeq" id="WP_381442076.1">
    <property type="nucleotide sequence ID" value="NZ_JBHSNP010000008.1"/>
</dbReference>
<reference evidence="4" key="1">
    <citation type="journal article" date="2019" name="Int. J. Syst. Evol. Microbiol.">
        <title>The Global Catalogue of Microorganisms (GCM) 10K type strain sequencing project: providing services to taxonomists for standard genome sequencing and annotation.</title>
        <authorList>
            <consortium name="The Broad Institute Genomics Platform"/>
            <consortium name="The Broad Institute Genome Sequencing Center for Infectious Disease"/>
            <person name="Wu L."/>
            <person name="Ma J."/>
        </authorList>
    </citation>
    <scope>NUCLEOTIDE SEQUENCE [LARGE SCALE GENOMIC DNA]</scope>
    <source>
        <strain evidence="4">KACC 11299</strain>
    </source>
</reference>
<dbReference type="InterPro" id="IPR027417">
    <property type="entry name" value="P-loop_NTPase"/>
</dbReference>
<dbReference type="InterPro" id="IPR045427">
    <property type="entry name" value="MoxR"/>
</dbReference>
<accession>A0ABW0TTY5</accession>
<dbReference type="PANTHER" id="PTHR32204">
    <property type="entry name" value="ATPASE RAVA"/>
    <property type="match status" value="1"/>
</dbReference>
<keyword evidence="1" id="KW-0175">Coiled coil</keyword>
<dbReference type="Gene3D" id="3.40.50.300">
    <property type="entry name" value="P-loop containing nucleotide triphosphate hydrolases"/>
    <property type="match status" value="1"/>
</dbReference>